<dbReference type="PANTHER" id="PTHR14791">
    <property type="entry name" value="BOMB/KIRA PROTEINS"/>
    <property type="match status" value="1"/>
</dbReference>
<dbReference type="Pfam" id="PF00397">
    <property type="entry name" value="WW"/>
    <property type="match status" value="1"/>
</dbReference>
<dbReference type="Proteomes" id="UP001497516">
    <property type="component" value="Chromosome 2"/>
</dbReference>
<feature type="region of interest" description="Disordered" evidence="3">
    <location>
        <begin position="1"/>
        <end position="46"/>
    </location>
</feature>
<evidence type="ECO:0000256" key="3">
    <source>
        <dbReference type="SAM" id="MobiDB-lite"/>
    </source>
</evidence>
<dbReference type="PANTHER" id="PTHR14791:SF39">
    <property type="entry name" value="OS12G0233100 PROTEIN"/>
    <property type="match status" value="1"/>
</dbReference>
<proteinExistence type="predicted"/>
<dbReference type="EMBL" id="OZ034815">
    <property type="protein sequence ID" value="CAL1366086.1"/>
    <property type="molecule type" value="Genomic_DNA"/>
</dbReference>
<keyword evidence="6" id="KW-1185">Reference proteome</keyword>
<feature type="compositionally biased region" description="Low complexity" evidence="3">
    <location>
        <begin position="168"/>
        <end position="180"/>
    </location>
</feature>
<dbReference type="InterPro" id="IPR051105">
    <property type="entry name" value="WWC/KIBRA_Hippo_Reg"/>
</dbReference>
<dbReference type="InterPro" id="IPR001202">
    <property type="entry name" value="WW_dom"/>
</dbReference>
<accession>A0AAV2D4B2</accession>
<keyword evidence="2" id="KW-0963">Cytoplasm</keyword>
<dbReference type="GO" id="GO:0005737">
    <property type="term" value="C:cytoplasm"/>
    <property type="evidence" value="ECO:0007669"/>
    <property type="project" value="UniProtKB-SubCell"/>
</dbReference>
<evidence type="ECO:0000313" key="5">
    <source>
        <dbReference type="EMBL" id="CAL1366086.1"/>
    </source>
</evidence>
<name>A0AAV2D4B2_9ROSI</name>
<reference evidence="5 6" key="1">
    <citation type="submission" date="2024-04" db="EMBL/GenBank/DDBJ databases">
        <authorList>
            <person name="Fracassetti M."/>
        </authorList>
    </citation>
    <scope>NUCLEOTIDE SEQUENCE [LARGE SCALE GENOMIC DNA]</scope>
</reference>
<comment type="subcellular location">
    <subcellularLocation>
        <location evidence="1">Cytoplasm</location>
    </subcellularLocation>
</comment>
<feature type="compositionally biased region" description="Low complexity" evidence="3">
    <location>
        <begin position="24"/>
        <end position="34"/>
    </location>
</feature>
<evidence type="ECO:0000259" key="4">
    <source>
        <dbReference type="PROSITE" id="PS50020"/>
    </source>
</evidence>
<sequence>MEFTTELCLAPSRKQHHHQHVKTSSESESSSNNNKGSIGMNHHHSRKRKVTMIEMMRFDNDCDHVVDLQQHLDQEAKNNRALPLDWEQCLDLHSGTMYYFNRKTSRKSWNRPKDAYHDNENDRNNRSLDLELNISSPSKYYNNVSDHHQHNMMKLHHHQIPASPSQEGNFSPSDGGSSSTNDDDKDNNMVALACLNCHLLVILSKSSPCCPNCKYVHSLPPTIFHHNYPPQPNKAQFPPRPISTLSLLN</sequence>
<evidence type="ECO:0000256" key="1">
    <source>
        <dbReference type="ARBA" id="ARBA00004496"/>
    </source>
</evidence>
<organism evidence="5 6">
    <name type="scientific">Linum trigynum</name>
    <dbReference type="NCBI Taxonomy" id="586398"/>
    <lineage>
        <taxon>Eukaryota</taxon>
        <taxon>Viridiplantae</taxon>
        <taxon>Streptophyta</taxon>
        <taxon>Embryophyta</taxon>
        <taxon>Tracheophyta</taxon>
        <taxon>Spermatophyta</taxon>
        <taxon>Magnoliopsida</taxon>
        <taxon>eudicotyledons</taxon>
        <taxon>Gunneridae</taxon>
        <taxon>Pentapetalae</taxon>
        <taxon>rosids</taxon>
        <taxon>fabids</taxon>
        <taxon>Malpighiales</taxon>
        <taxon>Linaceae</taxon>
        <taxon>Linum</taxon>
    </lineage>
</organism>
<dbReference type="AlphaFoldDB" id="A0AAV2D4B2"/>
<dbReference type="PROSITE" id="PS50020">
    <property type="entry name" value="WW_DOMAIN_2"/>
    <property type="match status" value="1"/>
</dbReference>
<dbReference type="InterPro" id="IPR036020">
    <property type="entry name" value="WW_dom_sf"/>
</dbReference>
<dbReference type="CDD" id="cd00201">
    <property type="entry name" value="WW"/>
    <property type="match status" value="1"/>
</dbReference>
<evidence type="ECO:0000313" key="6">
    <source>
        <dbReference type="Proteomes" id="UP001497516"/>
    </source>
</evidence>
<evidence type="ECO:0000256" key="2">
    <source>
        <dbReference type="ARBA" id="ARBA00022490"/>
    </source>
</evidence>
<gene>
    <name evidence="5" type="ORF">LTRI10_LOCUS10474</name>
</gene>
<protein>
    <recommendedName>
        <fullName evidence="4">WW domain-containing protein</fullName>
    </recommendedName>
</protein>
<feature type="domain" description="WW" evidence="4">
    <location>
        <begin position="80"/>
        <end position="114"/>
    </location>
</feature>
<feature type="region of interest" description="Disordered" evidence="3">
    <location>
        <begin position="161"/>
        <end position="184"/>
    </location>
</feature>
<dbReference type="Gene3D" id="2.20.70.10">
    <property type="match status" value="1"/>
</dbReference>
<dbReference type="SUPFAM" id="SSF51045">
    <property type="entry name" value="WW domain"/>
    <property type="match status" value="1"/>
</dbReference>